<evidence type="ECO:0000256" key="3">
    <source>
        <dbReference type="ARBA" id="ARBA00022630"/>
    </source>
</evidence>
<gene>
    <name evidence="8" type="ORF">M992_1173</name>
</gene>
<dbReference type="InterPro" id="IPR000172">
    <property type="entry name" value="GMC_OxRdtase_N"/>
</dbReference>
<name>A0A0N0Z966_9GAMM</name>
<protein>
    <submittedName>
        <fullName evidence="8">Choline dehydrogenase</fullName>
        <ecNumber evidence="8">1.1.-.-</ecNumber>
        <ecNumber evidence="8">1.1.99.1</ecNumber>
    </submittedName>
</protein>
<evidence type="ECO:0000256" key="5">
    <source>
        <dbReference type="PIRSR" id="PIRSR000137-2"/>
    </source>
</evidence>
<dbReference type="PROSITE" id="PS00623">
    <property type="entry name" value="GMC_OXRED_1"/>
    <property type="match status" value="1"/>
</dbReference>
<evidence type="ECO:0000313" key="9">
    <source>
        <dbReference type="Proteomes" id="UP000053226"/>
    </source>
</evidence>
<dbReference type="AlphaFoldDB" id="A0A0N0Z966"/>
<comment type="similarity">
    <text evidence="2 6">Belongs to the GMC oxidoreductase family.</text>
</comment>
<comment type="cofactor">
    <cofactor evidence="1 5">
        <name>FAD</name>
        <dbReference type="ChEBI" id="CHEBI:57692"/>
    </cofactor>
</comment>
<dbReference type="PANTHER" id="PTHR11552:SF147">
    <property type="entry name" value="CHOLINE DEHYDROGENASE, MITOCHONDRIAL"/>
    <property type="match status" value="1"/>
</dbReference>
<evidence type="ECO:0000256" key="1">
    <source>
        <dbReference type="ARBA" id="ARBA00001974"/>
    </source>
</evidence>
<dbReference type="PANTHER" id="PTHR11552">
    <property type="entry name" value="GLUCOSE-METHANOL-CHOLINE GMC OXIDOREDUCTASE"/>
    <property type="match status" value="1"/>
</dbReference>
<dbReference type="InterPro" id="IPR012132">
    <property type="entry name" value="GMC_OxRdtase"/>
</dbReference>
<evidence type="ECO:0000256" key="6">
    <source>
        <dbReference type="RuleBase" id="RU003968"/>
    </source>
</evidence>
<evidence type="ECO:0000256" key="2">
    <source>
        <dbReference type="ARBA" id="ARBA00010790"/>
    </source>
</evidence>
<feature type="binding site" evidence="5">
    <location>
        <position position="504"/>
    </location>
    <ligand>
        <name>FAD</name>
        <dbReference type="ChEBI" id="CHEBI:57692"/>
    </ligand>
</feature>
<evidence type="ECO:0000256" key="4">
    <source>
        <dbReference type="ARBA" id="ARBA00022827"/>
    </source>
</evidence>
<dbReference type="Pfam" id="PF00732">
    <property type="entry name" value="GMC_oxred_N"/>
    <property type="match status" value="1"/>
</dbReference>
<sequence>MNVNSYDYIIVGAGSAGCVVAAQLIQQTSARVLLIEAGGSDNHLFIKMPAGVAKIIEKKSWPYQTEPEPHANNRQMQIAQGKVLGGSSSVNGMIYLRGQSQDYDNWEKLYGCKGWSYQDVLPWFKHAENNESLSNNYHGNNGQLPVSENRYRHPLSMAFIRAGQEYGLNYSIDFNAENQQGVGYYQTTTHNGERASTSRSYLKSVSNSPRLTLKLNTQVNQIIINDGIAIGVIYQGADGKKVQAIAQQEVILCAGAMGSAKLLMLSGIGPKNHLSELDIHPLIDLPVGKNFHDHLHMSINVSTKQPISLYGADQGLNALRHGAQWLAFRTGVLSSNILEGAAFIDTNNQGRPDVQVHFLPILDSWDDVPGEPLPAIHGFSLKVGYLQPKSRGHIQLRSRDPAAPLKIHANYLADPEDLAGCKRAVKFGLALLQSPSLKSVSAEILMPPIEAQQDEAALDEFVRNFCKTVYHPVGTCRMGTDPQTSVTDLRLRVHGIHQLRVVDGSVIPEITSGNTNAPTIMIAERAAAMIIEDQAH</sequence>
<evidence type="ECO:0000259" key="7">
    <source>
        <dbReference type="PROSITE" id="PS00623"/>
    </source>
</evidence>
<keyword evidence="3 6" id="KW-0285">Flavoprotein</keyword>
<keyword evidence="9" id="KW-1185">Reference proteome</keyword>
<dbReference type="SUPFAM" id="SSF54373">
    <property type="entry name" value="FAD-linked reductases, C-terminal domain"/>
    <property type="match status" value="1"/>
</dbReference>
<comment type="caution">
    <text evidence="8">The sequence shown here is derived from an EMBL/GenBank/DDBJ whole genome shotgun (WGS) entry which is preliminary data.</text>
</comment>
<feature type="binding site" evidence="5">
    <location>
        <position position="219"/>
    </location>
    <ligand>
        <name>FAD</name>
        <dbReference type="ChEBI" id="CHEBI:57692"/>
    </ligand>
</feature>
<accession>A0A0N0Z966</accession>
<keyword evidence="4 5" id="KW-0274">FAD</keyword>
<proteinExistence type="inferred from homology"/>
<dbReference type="EC" id="1.1.-.-" evidence="8"/>
<dbReference type="RefSeq" id="WP_053907734.1">
    <property type="nucleotide sequence ID" value="NZ_CAWMUS010000011.1"/>
</dbReference>
<keyword evidence="8" id="KW-0560">Oxidoreductase</keyword>
<feature type="domain" description="Glucose-methanol-choline oxidoreductase N-terminal" evidence="7">
    <location>
        <begin position="81"/>
        <end position="104"/>
    </location>
</feature>
<dbReference type="Gene3D" id="3.30.560.10">
    <property type="entry name" value="Glucose Oxidase, domain 3"/>
    <property type="match status" value="1"/>
</dbReference>
<dbReference type="EMBL" id="LGAA01000011">
    <property type="protein sequence ID" value="KPD03296.1"/>
    <property type="molecule type" value="Genomic_DNA"/>
</dbReference>
<dbReference type="OrthoDB" id="9785276at2"/>
<feature type="binding site" evidence="5">
    <location>
        <position position="83"/>
    </location>
    <ligand>
        <name>FAD</name>
        <dbReference type="ChEBI" id="CHEBI:57692"/>
    </ligand>
</feature>
<evidence type="ECO:0000313" key="8">
    <source>
        <dbReference type="EMBL" id="KPD03296.1"/>
    </source>
</evidence>
<reference evidence="8 9" key="1">
    <citation type="submission" date="2015-07" db="EMBL/GenBank/DDBJ databases">
        <title>ATOL: Assembling a taxonomically balanced genome-scale reconstruction of the evolutionary history of the Enterobacteriaceae.</title>
        <authorList>
            <person name="Plunkett G.III."/>
            <person name="Neeno-Eckwall E.C."/>
            <person name="Glasner J.D."/>
            <person name="Perna N.T."/>
        </authorList>
    </citation>
    <scope>NUCLEOTIDE SEQUENCE [LARGE SCALE GENOMIC DNA]</scope>
    <source>
        <strain evidence="8 9">ATCC 35017</strain>
    </source>
</reference>
<dbReference type="InterPro" id="IPR036188">
    <property type="entry name" value="FAD/NAD-bd_sf"/>
</dbReference>
<dbReference type="SUPFAM" id="SSF51905">
    <property type="entry name" value="FAD/NAD(P)-binding domain"/>
    <property type="match status" value="1"/>
</dbReference>
<dbReference type="GO" id="GO:0050660">
    <property type="term" value="F:flavin adenine dinucleotide binding"/>
    <property type="evidence" value="ECO:0007669"/>
    <property type="project" value="InterPro"/>
</dbReference>
<dbReference type="Gene3D" id="3.50.50.60">
    <property type="entry name" value="FAD/NAD(P)-binding domain"/>
    <property type="match status" value="1"/>
</dbReference>
<organism evidence="8 9">
    <name type="scientific">Moellerella wisconsensis ATCC 35017</name>
    <dbReference type="NCBI Taxonomy" id="1354267"/>
    <lineage>
        <taxon>Bacteria</taxon>
        <taxon>Pseudomonadati</taxon>
        <taxon>Pseudomonadota</taxon>
        <taxon>Gammaproteobacteria</taxon>
        <taxon>Enterobacterales</taxon>
        <taxon>Morganellaceae</taxon>
        <taxon>Moellerella</taxon>
    </lineage>
</organism>
<dbReference type="PIRSF" id="PIRSF000137">
    <property type="entry name" value="Alcohol_oxidase"/>
    <property type="match status" value="1"/>
</dbReference>
<dbReference type="EC" id="1.1.99.1" evidence="8"/>
<dbReference type="InterPro" id="IPR007867">
    <property type="entry name" value="GMC_OxRtase_C"/>
</dbReference>
<dbReference type="Pfam" id="PF05199">
    <property type="entry name" value="GMC_oxred_C"/>
    <property type="match status" value="1"/>
</dbReference>
<dbReference type="GO" id="GO:0008812">
    <property type="term" value="F:choline dehydrogenase activity"/>
    <property type="evidence" value="ECO:0007669"/>
    <property type="project" value="UniProtKB-EC"/>
</dbReference>
<dbReference type="Proteomes" id="UP000053226">
    <property type="component" value="Unassembled WGS sequence"/>
</dbReference>